<organism evidence="3 4">
    <name type="scientific">Massilia phyllostachyos</name>
    <dbReference type="NCBI Taxonomy" id="2898585"/>
    <lineage>
        <taxon>Bacteria</taxon>
        <taxon>Pseudomonadati</taxon>
        <taxon>Pseudomonadota</taxon>
        <taxon>Betaproteobacteria</taxon>
        <taxon>Burkholderiales</taxon>
        <taxon>Oxalobacteraceae</taxon>
        <taxon>Telluria group</taxon>
        <taxon>Massilia</taxon>
    </lineage>
</organism>
<dbReference type="InterPro" id="IPR025205">
    <property type="entry name" value="PilX/PilW_C"/>
</dbReference>
<feature type="domain" description="PilX/PilW C-terminal" evidence="2">
    <location>
        <begin position="147"/>
        <end position="194"/>
    </location>
</feature>
<feature type="compositionally biased region" description="Pro residues" evidence="1">
    <location>
        <begin position="197"/>
        <end position="216"/>
    </location>
</feature>
<sequence>MTILPFSMSRHAPHERQARQRGIALLTALLLMLAVLMTGIAAARAAIGSARISGHERDRMLALHGAMAGLLDAEHDIEGGADPGSARAMALANADPDAFAEGCRGSASYEGLCRHGGADDIHDALSDPDGPGVTLGAYSGARMPLGGGALAVQPPRYLIELMPSGPEAVLYRITALGFGSVDTTQAAVQAYYRKLRPPGPPGPGAGPPSGPDPASPDTPGAPGMPGVPSVPDAPGGPDPSAPEGAGGPAAPSGPPGPDTPPGTPDPPGPDAPPGAPGTPGGPGIRVGWREIGNWQDTMVAASVRTERR</sequence>
<evidence type="ECO:0000313" key="3">
    <source>
        <dbReference type="EMBL" id="MCD2519209.1"/>
    </source>
</evidence>
<name>A0ABS8QBW6_9BURK</name>
<evidence type="ECO:0000256" key="1">
    <source>
        <dbReference type="SAM" id="MobiDB-lite"/>
    </source>
</evidence>
<feature type="region of interest" description="Disordered" evidence="1">
    <location>
        <begin position="194"/>
        <end position="288"/>
    </location>
</feature>
<keyword evidence="4" id="KW-1185">Reference proteome</keyword>
<evidence type="ECO:0000313" key="4">
    <source>
        <dbReference type="Proteomes" id="UP001179361"/>
    </source>
</evidence>
<evidence type="ECO:0000259" key="2">
    <source>
        <dbReference type="Pfam" id="PF13681"/>
    </source>
</evidence>
<dbReference type="Pfam" id="PF13681">
    <property type="entry name" value="PilX"/>
    <property type="match status" value="1"/>
</dbReference>
<feature type="compositionally biased region" description="Pro residues" evidence="1">
    <location>
        <begin position="251"/>
        <end position="276"/>
    </location>
</feature>
<protein>
    <submittedName>
        <fullName evidence="3">Pilus assembly protein</fullName>
    </submittedName>
</protein>
<dbReference type="EMBL" id="JAJNOC010000011">
    <property type="protein sequence ID" value="MCD2519209.1"/>
    <property type="molecule type" value="Genomic_DNA"/>
</dbReference>
<feature type="compositionally biased region" description="Low complexity" evidence="1">
    <location>
        <begin position="217"/>
        <end position="233"/>
    </location>
</feature>
<dbReference type="RefSeq" id="WP_231060484.1">
    <property type="nucleotide sequence ID" value="NZ_JAJNOC010000011.1"/>
</dbReference>
<comment type="caution">
    <text evidence="3">The sequence shown here is derived from an EMBL/GenBank/DDBJ whole genome shotgun (WGS) entry which is preliminary data.</text>
</comment>
<reference evidence="3" key="1">
    <citation type="submission" date="2021-11" db="EMBL/GenBank/DDBJ databases">
        <title>The complete genome of Massilia sp sp. G4R7.</title>
        <authorList>
            <person name="Liu L."/>
            <person name="Yue J."/>
            <person name="Yuan J."/>
            <person name="Yang F."/>
            <person name="Li L."/>
        </authorList>
    </citation>
    <scope>NUCLEOTIDE SEQUENCE</scope>
    <source>
        <strain evidence="3">G4R7</strain>
    </source>
</reference>
<accession>A0ABS8QBW6</accession>
<gene>
    <name evidence="3" type="ORF">LQ564_23180</name>
</gene>
<proteinExistence type="predicted"/>
<dbReference type="Proteomes" id="UP001179361">
    <property type="component" value="Unassembled WGS sequence"/>
</dbReference>